<dbReference type="SUPFAM" id="SSF51735">
    <property type="entry name" value="NAD(P)-binding Rossmann-fold domains"/>
    <property type="match status" value="1"/>
</dbReference>
<protein>
    <submittedName>
        <fullName evidence="4">NmrA domain-containing protein</fullName>
    </submittedName>
</protein>
<comment type="similarity">
    <text evidence="1">Belongs to the NmrA-type oxidoreductase family.</text>
</comment>
<dbReference type="PANTHER" id="PTHR42748:SF7">
    <property type="entry name" value="NMRA LIKE REDOX SENSOR 1-RELATED"/>
    <property type="match status" value="1"/>
</dbReference>
<dbReference type="EMBL" id="JACAZE010000012">
    <property type="protein sequence ID" value="KAF7302377.1"/>
    <property type="molecule type" value="Genomic_DNA"/>
</dbReference>
<keyword evidence="5" id="KW-1185">Reference proteome</keyword>
<dbReference type="AlphaFoldDB" id="A0A8H6SP72"/>
<dbReference type="Pfam" id="PF05368">
    <property type="entry name" value="NmrA"/>
    <property type="match status" value="1"/>
</dbReference>
<dbReference type="InterPro" id="IPR008030">
    <property type="entry name" value="NmrA-like"/>
</dbReference>
<evidence type="ECO:0000313" key="5">
    <source>
        <dbReference type="Proteomes" id="UP000613580"/>
    </source>
</evidence>
<dbReference type="InterPro" id="IPR036291">
    <property type="entry name" value="NAD(P)-bd_dom_sf"/>
</dbReference>
<dbReference type="OrthoDB" id="419598at2759"/>
<dbReference type="PANTHER" id="PTHR42748">
    <property type="entry name" value="NITROGEN METABOLITE REPRESSION PROTEIN NMRA FAMILY MEMBER"/>
    <property type="match status" value="1"/>
</dbReference>
<evidence type="ECO:0000256" key="1">
    <source>
        <dbReference type="ARBA" id="ARBA00006328"/>
    </source>
</evidence>
<name>A0A8H6SP72_MYCCL</name>
<accession>A0A8H6SP72</accession>
<dbReference type="InterPro" id="IPR051164">
    <property type="entry name" value="NmrA-like_oxidored"/>
</dbReference>
<feature type="domain" description="NmrA-like" evidence="3">
    <location>
        <begin position="5"/>
        <end position="241"/>
    </location>
</feature>
<keyword evidence="2" id="KW-0521">NADP</keyword>
<proteinExistence type="inferred from homology"/>
<evidence type="ECO:0000259" key="3">
    <source>
        <dbReference type="Pfam" id="PF05368"/>
    </source>
</evidence>
<dbReference type="Gene3D" id="3.90.25.10">
    <property type="entry name" value="UDP-galactose 4-epimerase, domain 1"/>
    <property type="match status" value="1"/>
</dbReference>
<evidence type="ECO:0000313" key="4">
    <source>
        <dbReference type="EMBL" id="KAF7302377.1"/>
    </source>
</evidence>
<organism evidence="4 5">
    <name type="scientific">Mycena chlorophos</name>
    <name type="common">Agaric fungus</name>
    <name type="synonym">Agaricus chlorophos</name>
    <dbReference type="NCBI Taxonomy" id="658473"/>
    <lineage>
        <taxon>Eukaryota</taxon>
        <taxon>Fungi</taxon>
        <taxon>Dikarya</taxon>
        <taxon>Basidiomycota</taxon>
        <taxon>Agaricomycotina</taxon>
        <taxon>Agaricomycetes</taxon>
        <taxon>Agaricomycetidae</taxon>
        <taxon>Agaricales</taxon>
        <taxon>Marasmiineae</taxon>
        <taxon>Mycenaceae</taxon>
        <taxon>Mycena</taxon>
    </lineage>
</organism>
<dbReference type="Proteomes" id="UP000613580">
    <property type="component" value="Unassembled WGS sequence"/>
</dbReference>
<gene>
    <name evidence="4" type="ORF">HMN09_00871400</name>
</gene>
<evidence type="ECO:0000256" key="2">
    <source>
        <dbReference type="ARBA" id="ARBA00022857"/>
    </source>
</evidence>
<dbReference type="CDD" id="cd05251">
    <property type="entry name" value="NmrA_like_SDR_a"/>
    <property type="match status" value="1"/>
</dbReference>
<comment type="caution">
    <text evidence="4">The sequence shown here is derived from an EMBL/GenBank/DDBJ whole genome shotgun (WGS) entry which is preliminary data.</text>
</comment>
<sequence length="324" mass="34742">MSTRIVSIIGATGLQGSSVVKALLKDGTFKPRAISRNPSSDASKALQALGAEVVAGDSLDKDSLVKALQGSEAVFAVTVPMFRLGDDTGKDETVQGKNMVDAAKQAGVKFFILSSLPSLKQVTNGKHPKAKGYEDKAVAEEYLKASGLAHASIHTAFFLENFWRFGFLKPSDTGFSVTLPIVVAETHPSMVWVERDVPAAVLGLLKGYNQPATASLVNGGVFPVVSTRQSFGEVTEALSKGMSALLKLLRSLLTRFKALGKPVEFKTSPPTGMLPVDEMWTVHKELDGLYGDIPHPNPDLVKLGVKLSTLDEFIENDIKPRFSS</sequence>
<dbReference type="Gene3D" id="3.40.50.720">
    <property type="entry name" value="NAD(P)-binding Rossmann-like Domain"/>
    <property type="match status" value="1"/>
</dbReference>
<reference evidence="4" key="1">
    <citation type="submission" date="2020-05" db="EMBL/GenBank/DDBJ databases">
        <title>Mycena genomes resolve the evolution of fungal bioluminescence.</title>
        <authorList>
            <person name="Tsai I.J."/>
        </authorList>
    </citation>
    <scope>NUCLEOTIDE SEQUENCE</scope>
    <source>
        <strain evidence="4">110903Hualien_Pintung</strain>
    </source>
</reference>